<evidence type="ECO:0000313" key="10">
    <source>
        <dbReference type="EMBL" id="GIJ59621.1"/>
    </source>
</evidence>
<dbReference type="Gene3D" id="2.60.120.260">
    <property type="entry name" value="Galactose-binding domain-like"/>
    <property type="match status" value="1"/>
</dbReference>
<evidence type="ECO:0000256" key="3">
    <source>
        <dbReference type="ARBA" id="ARBA00022801"/>
    </source>
</evidence>
<name>A0A8J4E323_9ACTN</name>
<dbReference type="InterPro" id="IPR050131">
    <property type="entry name" value="Peptidase_S8_subtilisin-like"/>
</dbReference>
<dbReference type="InterPro" id="IPR037045">
    <property type="entry name" value="S8pro/Inhibitor_I9_sf"/>
</dbReference>
<dbReference type="SUPFAM" id="SSF52743">
    <property type="entry name" value="Subtilisin-like"/>
    <property type="match status" value="1"/>
</dbReference>
<comment type="caution">
    <text evidence="10">The sequence shown here is derived from an EMBL/GenBank/DDBJ whole genome shotgun (WGS) entry which is preliminary data.</text>
</comment>
<dbReference type="InterPro" id="IPR023828">
    <property type="entry name" value="Peptidase_S8_Ser-AS"/>
</dbReference>
<accession>A0A8J4E323</accession>
<dbReference type="Pfam" id="PF05922">
    <property type="entry name" value="Inhibitor_I9"/>
    <property type="match status" value="1"/>
</dbReference>
<dbReference type="Pfam" id="PF00082">
    <property type="entry name" value="Peptidase_S8"/>
    <property type="match status" value="1"/>
</dbReference>
<dbReference type="InterPro" id="IPR008979">
    <property type="entry name" value="Galactose-bd-like_sf"/>
</dbReference>
<keyword evidence="4 6" id="KW-0720">Serine protease</keyword>
<dbReference type="InterPro" id="IPR022398">
    <property type="entry name" value="Peptidase_S8_His-AS"/>
</dbReference>
<organism evidence="10 11">
    <name type="scientific">Virgisporangium aurantiacum</name>
    <dbReference type="NCBI Taxonomy" id="175570"/>
    <lineage>
        <taxon>Bacteria</taxon>
        <taxon>Bacillati</taxon>
        <taxon>Actinomycetota</taxon>
        <taxon>Actinomycetes</taxon>
        <taxon>Micromonosporales</taxon>
        <taxon>Micromonosporaceae</taxon>
        <taxon>Virgisporangium</taxon>
    </lineage>
</organism>
<dbReference type="PROSITE" id="PS00138">
    <property type="entry name" value="SUBTILASE_SER"/>
    <property type="match status" value="1"/>
</dbReference>
<proteinExistence type="inferred from homology"/>
<dbReference type="SUPFAM" id="SSF54897">
    <property type="entry name" value="Protease propeptides/inhibitors"/>
    <property type="match status" value="1"/>
</dbReference>
<dbReference type="CDD" id="cd04077">
    <property type="entry name" value="Peptidases_S8_PCSK9_ProteinaseK_like"/>
    <property type="match status" value="1"/>
</dbReference>
<reference evidence="10" key="1">
    <citation type="submission" date="2021-01" db="EMBL/GenBank/DDBJ databases">
        <title>Whole genome shotgun sequence of Virgisporangium aurantiacum NBRC 16421.</title>
        <authorList>
            <person name="Komaki H."/>
            <person name="Tamura T."/>
        </authorList>
    </citation>
    <scope>NUCLEOTIDE SEQUENCE</scope>
    <source>
        <strain evidence="10">NBRC 16421</strain>
    </source>
</reference>
<feature type="active site" description="Charge relay system" evidence="5 6">
    <location>
        <position position="159"/>
    </location>
</feature>
<evidence type="ECO:0000313" key="11">
    <source>
        <dbReference type="Proteomes" id="UP000612585"/>
    </source>
</evidence>
<dbReference type="InterPro" id="IPR006311">
    <property type="entry name" value="TAT_signal"/>
</dbReference>
<dbReference type="PRINTS" id="PR00723">
    <property type="entry name" value="SUBTILISIN"/>
</dbReference>
<dbReference type="InterPro" id="IPR000209">
    <property type="entry name" value="Peptidase_S8/S53_dom"/>
</dbReference>
<dbReference type="InterPro" id="IPR036852">
    <property type="entry name" value="Peptidase_S8/S53_dom_sf"/>
</dbReference>
<dbReference type="PANTHER" id="PTHR43806">
    <property type="entry name" value="PEPTIDASE S8"/>
    <property type="match status" value="1"/>
</dbReference>
<dbReference type="PROSITE" id="PS00137">
    <property type="entry name" value="SUBTILASE_HIS"/>
    <property type="match status" value="1"/>
</dbReference>
<dbReference type="Gene3D" id="3.40.50.200">
    <property type="entry name" value="Peptidase S8/S53 domain"/>
    <property type="match status" value="1"/>
</dbReference>
<dbReference type="RefSeq" id="WP_204002375.1">
    <property type="nucleotide sequence ID" value="NZ_BOPG01000048.1"/>
</dbReference>
<dbReference type="AlphaFoldDB" id="A0A8J4E323"/>
<dbReference type="InterPro" id="IPR015500">
    <property type="entry name" value="Peptidase_S8_subtilisin-rel"/>
</dbReference>
<evidence type="ECO:0000256" key="8">
    <source>
        <dbReference type="SAM" id="SignalP"/>
    </source>
</evidence>
<keyword evidence="3 6" id="KW-0378">Hydrolase</keyword>
<dbReference type="PROSITE" id="PS51829">
    <property type="entry name" value="P_HOMO_B"/>
    <property type="match status" value="1"/>
</dbReference>
<keyword evidence="2 6" id="KW-0645">Protease</keyword>
<dbReference type="Proteomes" id="UP000612585">
    <property type="component" value="Unassembled WGS sequence"/>
</dbReference>
<evidence type="ECO:0000256" key="2">
    <source>
        <dbReference type="ARBA" id="ARBA00022670"/>
    </source>
</evidence>
<evidence type="ECO:0000256" key="7">
    <source>
        <dbReference type="RuleBase" id="RU003355"/>
    </source>
</evidence>
<dbReference type="FunFam" id="3.40.50.200:FF:000014">
    <property type="entry name" value="Proteinase K"/>
    <property type="match status" value="1"/>
</dbReference>
<evidence type="ECO:0000256" key="5">
    <source>
        <dbReference type="PIRSR" id="PIRSR615500-1"/>
    </source>
</evidence>
<dbReference type="InterPro" id="IPR010259">
    <property type="entry name" value="S8pro/Inhibitor_I9"/>
</dbReference>
<dbReference type="PROSITE" id="PS51318">
    <property type="entry name" value="TAT"/>
    <property type="match status" value="1"/>
</dbReference>
<dbReference type="InterPro" id="IPR002884">
    <property type="entry name" value="P_dom"/>
</dbReference>
<feature type="active site" description="Charge relay system" evidence="5 6">
    <location>
        <position position="347"/>
    </location>
</feature>
<dbReference type="GO" id="GO:0005615">
    <property type="term" value="C:extracellular space"/>
    <property type="evidence" value="ECO:0007669"/>
    <property type="project" value="TreeGrafter"/>
</dbReference>
<dbReference type="PANTHER" id="PTHR43806:SF11">
    <property type="entry name" value="CEREVISIN-RELATED"/>
    <property type="match status" value="1"/>
</dbReference>
<feature type="domain" description="P/Homo B" evidence="9">
    <location>
        <begin position="403"/>
        <end position="522"/>
    </location>
</feature>
<evidence type="ECO:0000256" key="1">
    <source>
        <dbReference type="ARBA" id="ARBA00011073"/>
    </source>
</evidence>
<evidence type="ECO:0000259" key="9">
    <source>
        <dbReference type="PROSITE" id="PS51829"/>
    </source>
</evidence>
<feature type="active site" description="Charge relay system" evidence="5 6">
    <location>
        <position position="191"/>
    </location>
</feature>
<dbReference type="InterPro" id="IPR034193">
    <property type="entry name" value="PCSK9_ProteinaseK-like"/>
</dbReference>
<sequence length="522" mass="52614">MEPSEVRRRGLQLLAAAAVAVTAGAMFAGSPASAAPAEGQILSAGSADVVPGSYIVAYKANAVRTSAQSLAGKYGGAVTHTYSRALNGFSATMSETQAKRLAADPSVEYVQADGIYTISGTQPNPPSWGLDRIDQRDLPLNQTYNYPDVTPVVTAYVIDTGILTTHSTFGTRARWGTNSTGDGNNSDCHGHGTHVAGTIGGTQYGVAKTTNLVAVKVLNCSGSGSGSGIAAGIDWAIGDAAGKLAVANMSLGGLGTDTTMNNAVGRAINAGITFAIAAGNSNANACNYSPAMVGAAITVGATGGSSGSSDARASFSNFGTCLDIFAPGVSITSSWNNGGTNSISGTSMASPHVAGAAALLKAQNPTWTPAQIRDAMVANATPSKVTSPGTGSPNLLLYTGTGTVEPPPPGCSGTNANDVAIPDNTTVFSDITISGCGHATSTSATVEVHIVHTYRGDLVVSLIAPDGSAYVMQSRSGGSADNIDSTFTVSLSSESTNGTWRLRVQDAASIDTGRIDTWTLTV</sequence>
<dbReference type="Gene3D" id="3.30.70.80">
    <property type="entry name" value="Peptidase S8 propeptide/proteinase inhibitor I9"/>
    <property type="match status" value="1"/>
</dbReference>
<comment type="similarity">
    <text evidence="1 6 7">Belongs to the peptidase S8 family.</text>
</comment>
<dbReference type="SUPFAM" id="SSF49785">
    <property type="entry name" value="Galactose-binding domain-like"/>
    <property type="match status" value="1"/>
</dbReference>
<dbReference type="EMBL" id="BOPG01000048">
    <property type="protein sequence ID" value="GIJ59621.1"/>
    <property type="molecule type" value="Genomic_DNA"/>
</dbReference>
<feature type="signal peptide" evidence="8">
    <location>
        <begin position="1"/>
        <end position="34"/>
    </location>
</feature>
<keyword evidence="8" id="KW-0732">Signal</keyword>
<dbReference type="InterPro" id="IPR023827">
    <property type="entry name" value="Peptidase_S8_Asp-AS"/>
</dbReference>
<dbReference type="PROSITE" id="PS51892">
    <property type="entry name" value="SUBTILASE"/>
    <property type="match status" value="1"/>
</dbReference>
<keyword evidence="11" id="KW-1185">Reference proteome</keyword>
<dbReference type="GO" id="GO:0006508">
    <property type="term" value="P:proteolysis"/>
    <property type="evidence" value="ECO:0007669"/>
    <property type="project" value="UniProtKB-KW"/>
</dbReference>
<dbReference type="Pfam" id="PF01483">
    <property type="entry name" value="P_proprotein"/>
    <property type="match status" value="1"/>
</dbReference>
<evidence type="ECO:0000256" key="4">
    <source>
        <dbReference type="ARBA" id="ARBA00022825"/>
    </source>
</evidence>
<feature type="chain" id="PRO_5035191642" evidence="8">
    <location>
        <begin position="35"/>
        <end position="522"/>
    </location>
</feature>
<dbReference type="GO" id="GO:0004252">
    <property type="term" value="F:serine-type endopeptidase activity"/>
    <property type="evidence" value="ECO:0007669"/>
    <property type="project" value="UniProtKB-UniRule"/>
</dbReference>
<evidence type="ECO:0000256" key="6">
    <source>
        <dbReference type="PROSITE-ProRule" id="PRU01240"/>
    </source>
</evidence>
<gene>
    <name evidence="10" type="ORF">Vau01_071370</name>
</gene>
<dbReference type="PROSITE" id="PS00136">
    <property type="entry name" value="SUBTILASE_ASP"/>
    <property type="match status" value="1"/>
</dbReference>
<protein>
    <submittedName>
        <fullName evidence="10">Serine protease</fullName>
    </submittedName>
</protein>